<proteinExistence type="inferred from homology"/>
<reference evidence="13 14" key="1">
    <citation type="journal article" date="2020" name="J. Phycol.">
        <title>Comparative genome analysis reveals Cyanidiococcus gen. nov., a new extremophilic red algal genus sister to Cyanidioschyzon (Cyanidioschyzonaceae, Rhodophyta).</title>
        <authorList>
            <person name="Liu S.-L."/>
            <person name="Chiang Y.-R."/>
            <person name="Yoon H.S."/>
            <person name="Fu H.-Y."/>
        </authorList>
    </citation>
    <scope>NUCLEOTIDE SEQUENCE [LARGE SCALE GENOMIC DNA]</scope>
    <source>
        <strain evidence="13 14">THAL066</strain>
    </source>
</reference>
<keyword evidence="2" id="KW-0963">Cytoplasm</keyword>
<dbReference type="Pfam" id="PF10509">
    <property type="entry name" value="GalKase_gal_bdg"/>
    <property type="match status" value="1"/>
</dbReference>
<evidence type="ECO:0000256" key="3">
    <source>
        <dbReference type="ARBA" id="ARBA00022679"/>
    </source>
</evidence>
<dbReference type="Pfam" id="PF00288">
    <property type="entry name" value="GHMP_kinases_N"/>
    <property type="match status" value="1"/>
</dbReference>
<dbReference type="Pfam" id="PF08544">
    <property type="entry name" value="GHMP_kinases_C"/>
    <property type="match status" value="1"/>
</dbReference>
<keyword evidence="9" id="KW-0119">Carbohydrate metabolism</keyword>
<dbReference type="InterPro" id="IPR006204">
    <property type="entry name" value="GHMP_kinase_N_dom"/>
</dbReference>
<keyword evidence="14" id="KW-1185">Reference proteome</keyword>
<dbReference type="GO" id="GO:0005524">
    <property type="term" value="F:ATP binding"/>
    <property type="evidence" value="ECO:0007669"/>
    <property type="project" value="UniProtKB-KW"/>
</dbReference>
<feature type="domain" description="GHMP kinase C-terminal" evidence="11">
    <location>
        <begin position="304"/>
        <end position="376"/>
    </location>
</feature>
<dbReference type="GO" id="GO:0006012">
    <property type="term" value="P:galactose metabolic process"/>
    <property type="evidence" value="ECO:0007669"/>
    <property type="project" value="InterPro"/>
</dbReference>
<name>A0A7J7IHX2_9RHOD</name>
<dbReference type="InterPro" id="IPR006206">
    <property type="entry name" value="Mevalonate/galactokinase"/>
</dbReference>
<feature type="domain" description="GHMP kinase N-terminal" evidence="10">
    <location>
        <begin position="114"/>
        <end position="201"/>
    </location>
</feature>
<dbReference type="Gene3D" id="3.30.70.890">
    <property type="entry name" value="GHMP kinase, C-terminal domain"/>
    <property type="match status" value="1"/>
</dbReference>
<dbReference type="PANTHER" id="PTHR10457:SF7">
    <property type="entry name" value="GALACTOKINASE-RELATED"/>
    <property type="match status" value="1"/>
</dbReference>
<dbReference type="Gene3D" id="3.30.230.10">
    <property type="match status" value="1"/>
</dbReference>
<dbReference type="PRINTS" id="PR00959">
    <property type="entry name" value="MEVGALKINASE"/>
</dbReference>
<dbReference type="GO" id="GO:0004335">
    <property type="term" value="F:galactokinase activity"/>
    <property type="evidence" value="ECO:0007669"/>
    <property type="project" value="InterPro"/>
</dbReference>
<keyword evidence="5" id="KW-0547">Nucleotide-binding</keyword>
<dbReference type="OrthoDB" id="275179at2759"/>
<evidence type="ECO:0000256" key="5">
    <source>
        <dbReference type="ARBA" id="ARBA00022741"/>
    </source>
</evidence>
<evidence type="ECO:0000259" key="11">
    <source>
        <dbReference type="Pfam" id="PF08544"/>
    </source>
</evidence>
<evidence type="ECO:0000256" key="2">
    <source>
        <dbReference type="ARBA" id="ARBA00022490"/>
    </source>
</evidence>
<dbReference type="SUPFAM" id="SSF54211">
    <property type="entry name" value="Ribosomal protein S5 domain 2-like"/>
    <property type="match status" value="1"/>
</dbReference>
<accession>A0A7J7IHX2</accession>
<dbReference type="SUPFAM" id="SSF55060">
    <property type="entry name" value="GHMP Kinase, C-terminal domain"/>
    <property type="match status" value="1"/>
</dbReference>
<evidence type="ECO:0000256" key="1">
    <source>
        <dbReference type="ARBA" id="ARBA00006566"/>
    </source>
</evidence>
<dbReference type="InterPro" id="IPR014721">
    <property type="entry name" value="Ribsml_uS5_D2-typ_fold_subgr"/>
</dbReference>
<evidence type="ECO:0000313" key="13">
    <source>
        <dbReference type="EMBL" id="KAF6002716.1"/>
    </source>
</evidence>
<feature type="domain" description="Galactokinase N-terminal" evidence="12">
    <location>
        <begin position="19"/>
        <end position="67"/>
    </location>
</feature>
<dbReference type="PROSITE" id="PS00106">
    <property type="entry name" value="GALACTOKINASE"/>
    <property type="match status" value="1"/>
</dbReference>
<dbReference type="NCBIfam" id="TIGR00131">
    <property type="entry name" value="gal_kin"/>
    <property type="match status" value="1"/>
</dbReference>
<dbReference type="InterPro" id="IPR013750">
    <property type="entry name" value="GHMP_kinase_C_dom"/>
</dbReference>
<comment type="caution">
    <text evidence="13">The sequence shown here is derived from an EMBL/GenBank/DDBJ whole genome shotgun (WGS) entry which is preliminary data.</text>
</comment>
<dbReference type="AlphaFoldDB" id="A0A7J7IHX2"/>
<evidence type="ECO:0000313" key="14">
    <source>
        <dbReference type="Proteomes" id="UP000530660"/>
    </source>
</evidence>
<dbReference type="FunFam" id="3.30.230.10:FF:000017">
    <property type="entry name" value="Galactokinase"/>
    <property type="match status" value="1"/>
</dbReference>
<dbReference type="InterPro" id="IPR019539">
    <property type="entry name" value="GalKase_N"/>
</dbReference>
<evidence type="ECO:0000259" key="12">
    <source>
        <dbReference type="Pfam" id="PF10509"/>
    </source>
</evidence>
<dbReference type="PRINTS" id="PR00473">
    <property type="entry name" value="GALCTOKINASE"/>
</dbReference>
<dbReference type="FunFam" id="3.30.70.890:FF:000001">
    <property type="entry name" value="Galactokinase"/>
    <property type="match status" value="1"/>
</dbReference>
<keyword evidence="7" id="KW-0067">ATP-binding</keyword>
<evidence type="ECO:0000256" key="4">
    <source>
        <dbReference type="ARBA" id="ARBA00022723"/>
    </source>
</evidence>
<evidence type="ECO:0000256" key="7">
    <source>
        <dbReference type="ARBA" id="ARBA00022840"/>
    </source>
</evidence>
<gene>
    <name evidence="13" type="primary">GALK1</name>
    <name evidence="13" type="ORF">F1559_002221</name>
</gene>
<dbReference type="InterPro" id="IPR036554">
    <property type="entry name" value="GHMP_kinase_C_sf"/>
</dbReference>
<evidence type="ECO:0000256" key="6">
    <source>
        <dbReference type="ARBA" id="ARBA00022777"/>
    </source>
</evidence>
<keyword evidence="6 13" id="KW-0418">Kinase</keyword>
<dbReference type="PANTHER" id="PTHR10457">
    <property type="entry name" value="MEVALONATE KINASE/GALACTOKINASE"/>
    <property type="match status" value="1"/>
</dbReference>
<evidence type="ECO:0000259" key="10">
    <source>
        <dbReference type="Pfam" id="PF00288"/>
    </source>
</evidence>
<keyword evidence="8" id="KW-0460">Magnesium</keyword>
<evidence type="ECO:0000256" key="9">
    <source>
        <dbReference type="ARBA" id="ARBA00023277"/>
    </source>
</evidence>
<dbReference type="InterPro" id="IPR020568">
    <property type="entry name" value="Ribosomal_Su5_D2-typ_SF"/>
</dbReference>
<keyword evidence="4" id="KW-0479">Metal-binding</keyword>
<organism evidence="13 14">
    <name type="scientific">Cyanidiococcus yangmingshanensis</name>
    <dbReference type="NCBI Taxonomy" id="2690220"/>
    <lineage>
        <taxon>Eukaryota</taxon>
        <taxon>Rhodophyta</taxon>
        <taxon>Bangiophyceae</taxon>
        <taxon>Cyanidiales</taxon>
        <taxon>Cyanidiaceae</taxon>
        <taxon>Cyanidiococcus</taxon>
    </lineage>
</organism>
<dbReference type="EMBL" id="VWRR01000009">
    <property type="protein sequence ID" value="KAF6002716.1"/>
    <property type="molecule type" value="Genomic_DNA"/>
</dbReference>
<dbReference type="PIRSF" id="PIRSF000530">
    <property type="entry name" value="Galactokinase"/>
    <property type="match status" value="1"/>
</dbReference>
<dbReference type="GO" id="GO:0005829">
    <property type="term" value="C:cytosol"/>
    <property type="evidence" value="ECO:0007669"/>
    <property type="project" value="TreeGrafter"/>
</dbReference>
<sequence>MPTLESTSTEALLKRGIALYRESFPNSGEPTIAAAAPGRVNLIGEHTDYNEGFVLPMALSNRETIFVGNSFVDSGLGNLPRARVVSELRPQEPAEFVLRDLSPEGGFSGPAWANYIRGMVAQFLERGVRVPSFDAVIVSEVPLGGGVSSSAALEMACAVFLQEITGLALSAVDRARMGQRVEHVYAGVPSGIMDQFISSAGVAGSALLIDCRTMDTRAIPLDDPDMVIVVVNSNVKHSLADGEYGRRRKACEQAAATMGVASLRDATREQLESCRASGALGAPEDKIYERALHVIEENHRVLEAVKALEERNYTRFGKLMYESHESLRSNYEVSCKEIDILVEIAREVPGVYGSRLTGGGFGGCTVTLVRADSVQSLLKHVELLYLERAGRSPTCFVSQPGAGARPLEIQLA</sequence>
<dbReference type="InterPro" id="IPR000705">
    <property type="entry name" value="Galactokinase"/>
</dbReference>
<keyword evidence="3" id="KW-0808">Transferase</keyword>
<dbReference type="Proteomes" id="UP000530660">
    <property type="component" value="Unassembled WGS sequence"/>
</dbReference>
<dbReference type="InterPro" id="IPR019741">
    <property type="entry name" value="Galactokinase_CS"/>
</dbReference>
<comment type="similarity">
    <text evidence="1">Belongs to the GHMP kinase family. GalK subfamily.</text>
</comment>
<evidence type="ECO:0000256" key="8">
    <source>
        <dbReference type="ARBA" id="ARBA00022842"/>
    </source>
</evidence>
<dbReference type="GO" id="GO:0046872">
    <property type="term" value="F:metal ion binding"/>
    <property type="evidence" value="ECO:0007669"/>
    <property type="project" value="UniProtKB-KW"/>
</dbReference>
<protein>
    <submittedName>
        <fullName evidence="13">Galactokinase</fullName>
    </submittedName>
</protein>